<keyword evidence="2" id="KW-1133">Transmembrane helix</keyword>
<name>A0AAP2G9X9_9RHOB</name>
<comment type="caution">
    <text evidence="3">The sequence shown here is derived from an EMBL/GenBank/DDBJ whole genome shotgun (WGS) entry which is preliminary data.</text>
</comment>
<accession>A0AAP2G9X9</accession>
<evidence type="ECO:0000256" key="1">
    <source>
        <dbReference type="SAM" id="MobiDB-lite"/>
    </source>
</evidence>
<dbReference type="AlphaFoldDB" id="A0AAP2G9X9"/>
<sequence>MPYEWLDPTTGKTPALAPPPAPGETAPSAVLHLWPYRSLPRRGFVVFIGVTSALFLLPLMGVVGTPVLWGLLPFLLITVAAVWIALERSYRDGSVLEELSLWPDRVCLTRHNPRGKLQTWEANPHWVRVEMHPTKGPVENYVTLTGAGRCVEIGAFLSIEERAALFDDLNRRLKAR</sequence>
<organism evidence="3 4">
    <name type="scientific">Harenicola maris</name>
    <dbReference type="NCBI Taxonomy" id="2841044"/>
    <lineage>
        <taxon>Bacteria</taxon>
        <taxon>Pseudomonadati</taxon>
        <taxon>Pseudomonadota</taxon>
        <taxon>Alphaproteobacteria</taxon>
        <taxon>Rhodobacterales</taxon>
        <taxon>Paracoccaceae</taxon>
        <taxon>Harenicola</taxon>
    </lineage>
</organism>
<dbReference type="Pfam" id="PF10003">
    <property type="entry name" value="DUF2244"/>
    <property type="match status" value="1"/>
</dbReference>
<proteinExistence type="predicted"/>
<dbReference type="Proteomes" id="UP001315686">
    <property type="component" value="Unassembled WGS sequence"/>
</dbReference>
<keyword evidence="2" id="KW-0472">Membrane</keyword>
<reference evidence="3 4" key="1">
    <citation type="journal article" date="2021" name="Arch. Microbiol.">
        <title>Harenicola maris gen. nov., sp. nov. isolated from the Sea of Japan shallow sediments.</title>
        <authorList>
            <person name="Romanenko L.A."/>
            <person name="Kurilenko V.V."/>
            <person name="Chernysheva N.Y."/>
            <person name="Tekutyeva L.A."/>
            <person name="Velansky P.V."/>
            <person name="Svetashev V.I."/>
            <person name="Isaeva M.P."/>
        </authorList>
    </citation>
    <scope>NUCLEOTIDE SEQUENCE [LARGE SCALE GENOMIC DNA]</scope>
    <source>
        <strain evidence="3 4">KMM 3653</strain>
    </source>
</reference>
<dbReference type="RefSeq" id="WP_327795090.1">
    <property type="nucleotide sequence ID" value="NZ_JADQAZ010000003.1"/>
</dbReference>
<protein>
    <submittedName>
        <fullName evidence="3">DUF2244 domain-containing protein</fullName>
    </submittedName>
</protein>
<dbReference type="EMBL" id="JADQAZ010000003">
    <property type="protein sequence ID" value="MBT0958874.1"/>
    <property type="molecule type" value="Genomic_DNA"/>
</dbReference>
<keyword evidence="4" id="KW-1185">Reference proteome</keyword>
<evidence type="ECO:0000313" key="3">
    <source>
        <dbReference type="EMBL" id="MBT0958874.1"/>
    </source>
</evidence>
<evidence type="ECO:0000313" key="4">
    <source>
        <dbReference type="Proteomes" id="UP001315686"/>
    </source>
</evidence>
<feature type="region of interest" description="Disordered" evidence="1">
    <location>
        <begin position="1"/>
        <end position="23"/>
    </location>
</feature>
<gene>
    <name evidence="3" type="ORF">IV417_15905</name>
</gene>
<feature type="transmembrane region" description="Helical" evidence="2">
    <location>
        <begin position="43"/>
        <end position="61"/>
    </location>
</feature>
<evidence type="ECO:0000256" key="2">
    <source>
        <dbReference type="SAM" id="Phobius"/>
    </source>
</evidence>
<dbReference type="InterPro" id="IPR019253">
    <property type="entry name" value="DUF2244_TM"/>
</dbReference>
<keyword evidence="2" id="KW-0812">Transmembrane</keyword>
<feature type="transmembrane region" description="Helical" evidence="2">
    <location>
        <begin position="67"/>
        <end position="86"/>
    </location>
</feature>